<feature type="compositionally biased region" description="Basic and acidic residues" evidence="1">
    <location>
        <begin position="66"/>
        <end position="80"/>
    </location>
</feature>
<dbReference type="EMBL" id="SGPM01000477">
    <property type="protein sequence ID" value="THH20771.1"/>
    <property type="molecule type" value="Genomic_DNA"/>
</dbReference>
<accession>A0A4S4M8I4</accession>
<protein>
    <submittedName>
        <fullName evidence="2">Uncharacterized protein</fullName>
    </submittedName>
</protein>
<evidence type="ECO:0000313" key="3">
    <source>
        <dbReference type="Proteomes" id="UP000308730"/>
    </source>
</evidence>
<comment type="caution">
    <text evidence="2">The sequence shown here is derived from an EMBL/GenBank/DDBJ whole genome shotgun (WGS) entry which is preliminary data.</text>
</comment>
<feature type="region of interest" description="Disordered" evidence="1">
    <location>
        <begin position="45"/>
        <end position="138"/>
    </location>
</feature>
<evidence type="ECO:0000256" key="1">
    <source>
        <dbReference type="SAM" id="MobiDB-lite"/>
    </source>
</evidence>
<organism evidence="2 3">
    <name type="scientific">Antrodiella citrinella</name>
    <dbReference type="NCBI Taxonomy" id="2447956"/>
    <lineage>
        <taxon>Eukaryota</taxon>
        <taxon>Fungi</taxon>
        <taxon>Dikarya</taxon>
        <taxon>Basidiomycota</taxon>
        <taxon>Agaricomycotina</taxon>
        <taxon>Agaricomycetes</taxon>
        <taxon>Polyporales</taxon>
        <taxon>Steccherinaceae</taxon>
        <taxon>Antrodiella</taxon>
    </lineage>
</organism>
<evidence type="ECO:0000313" key="2">
    <source>
        <dbReference type="EMBL" id="THH20771.1"/>
    </source>
</evidence>
<reference evidence="2 3" key="1">
    <citation type="submission" date="2019-02" db="EMBL/GenBank/DDBJ databases">
        <title>Genome sequencing of the rare red list fungi Antrodiella citrinella (Flaviporus citrinellus).</title>
        <authorList>
            <person name="Buettner E."/>
            <person name="Kellner H."/>
        </authorList>
    </citation>
    <scope>NUCLEOTIDE SEQUENCE [LARGE SCALE GENOMIC DNA]</scope>
    <source>
        <strain evidence="2 3">DSM 108506</strain>
    </source>
</reference>
<gene>
    <name evidence="2" type="ORF">EUX98_g8519</name>
</gene>
<name>A0A4S4M8I4_9APHY</name>
<dbReference type="Proteomes" id="UP000308730">
    <property type="component" value="Unassembled WGS sequence"/>
</dbReference>
<feature type="compositionally biased region" description="Basic and acidic residues" evidence="1">
    <location>
        <begin position="94"/>
        <end position="109"/>
    </location>
</feature>
<sequence>MFLFCVSLFLTSATLGTYLFLRYVTLVRADGPRAGSVEWARELKSRVRGRSGNPAASDATQHTRSTVKDEPDHDDAKSEGSGDDNTVVIEDESPDRRFSFKELDAEGRESPVLVVKPLPSHDAPATELDRPSAQVAPV</sequence>
<proteinExistence type="predicted"/>
<keyword evidence="3" id="KW-1185">Reference proteome</keyword>
<dbReference type="AlphaFoldDB" id="A0A4S4M8I4"/>